<organism evidence="1 2">
    <name type="scientific">Aldrovandia affinis</name>
    <dbReference type="NCBI Taxonomy" id="143900"/>
    <lineage>
        <taxon>Eukaryota</taxon>
        <taxon>Metazoa</taxon>
        <taxon>Chordata</taxon>
        <taxon>Craniata</taxon>
        <taxon>Vertebrata</taxon>
        <taxon>Euteleostomi</taxon>
        <taxon>Actinopterygii</taxon>
        <taxon>Neopterygii</taxon>
        <taxon>Teleostei</taxon>
        <taxon>Notacanthiformes</taxon>
        <taxon>Halosauridae</taxon>
        <taxon>Aldrovandia</taxon>
    </lineage>
</organism>
<dbReference type="SUPFAM" id="SSF53098">
    <property type="entry name" value="Ribonuclease H-like"/>
    <property type="match status" value="1"/>
</dbReference>
<accession>A0AAD7WFJ0</accession>
<name>A0AAD7WFJ0_9TELE</name>
<proteinExistence type="predicted"/>
<dbReference type="EMBL" id="JAINUG010000123">
    <property type="protein sequence ID" value="KAJ8394725.1"/>
    <property type="molecule type" value="Genomic_DNA"/>
</dbReference>
<keyword evidence="2" id="KW-1185">Reference proteome</keyword>
<reference evidence="1" key="1">
    <citation type="journal article" date="2023" name="Science">
        <title>Genome structures resolve the early diversification of teleost fishes.</title>
        <authorList>
            <person name="Parey E."/>
            <person name="Louis A."/>
            <person name="Montfort J."/>
            <person name="Bouchez O."/>
            <person name="Roques C."/>
            <person name="Iampietro C."/>
            <person name="Lluch J."/>
            <person name="Castinel A."/>
            <person name="Donnadieu C."/>
            <person name="Desvignes T."/>
            <person name="Floi Bucao C."/>
            <person name="Jouanno E."/>
            <person name="Wen M."/>
            <person name="Mejri S."/>
            <person name="Dirks R."/>
            <person name="Jansen H."/>
            <person name="Henkel C."/>
            <person name="Chen W.J."/>
            <person name="Zahm M."/>
            <person name="Cabau C."/>
            <person name="Klopp C."/>
            <person name="Thompson A.W."/>
            <person name="Robinson-Rechavi M."/>
            <person name="Braasch I."/>
            <person name="Lecointre G."/>
            <person name="Bobe J."/>
            <person name="Postlethwait J.H."/>
            <person name="Berthelot C."/>
            <person name="Roest Crollius H."/>
            <person name="Guiguen Y."/>
        </authorList>
    </citation>
    <scope>NUCLEOTIDE SEQUENCE</scope>
    <source>
        <strain evidence="1">NC1722</strain>
    </source>
</reference>
<evidence type="ECO:0000313" key="2">
    <source>
        <dbReference type="Proteomes" id="UP001221898"/>
    </source>
</evidence>
<sequence>MLVKARWLGTAAPEHRLIHDVSTRWNSIYHMTDRLLEQWWPVTATGSDPEVTPRGKCYFDLKPEQWTLLEELAHGLQPFKCATVLLSGQEYATVSCLPQLVKGLLKSVQNVPFETTPGKTLQAAAYKQTTEGGGM</sequence>
<dbReference type="Proteomes" id="UP001221898">
    <property type="component" value="Unassembled WGS sequence"/>
</dbReference>
<dbReference type="PANTHER" id="PTHR46169:SF15">
    <property type="entry name" value="INNER CENTROMERE PROTEIN A-LIKE ISOFORM X1-RELATED"/>
    <property type="match status" value="1"/>
</dbReference>
<comment type="caution">
    <text evidence="1">The sequence shown here is derived from an EMBL/GenBank/DDBJ whole genome shotgun (WGS) entry which is preliminary data.</text>
</comment>
<dbReference type="InterPro" id="IPR012337">
    <property type="entry name" value="RNaseH-like_sf"/>
</dbReference>
<protein>
    <submittedName>
        <fullName evidence="1">Uncharacterized protein</fullName>
    </submittedName>
</protein>
<gene>
    <name evidence="1" type="ORF">AAFF_G00043250</name>
</gene>
<dbReference type="InterPro" id="IPR052717">
    <property type="entry name" value="Vacuolar_transposase_reg"/>
</dbReference>
<evidence type="ECO:0000313" key="1">
    <source>
        <dbReference type="EMBL" id="KAJ8394725.1"/>
    </source>
</evidence>
<dbReference type="AlphaFoldDB" id="A0AAD7WFJ0"/>
<dbReference type="GO" id="GO:0006357">
    <property type="term" value="P:regulation of transcription by RNA polymerase II"/>
    <property type="evidence" value="ECO:0007669"/>
    <property type="project" value="TreeGrafter"/>
</dbReference>
<dbReference type="PANTHER" id="PTHR46169">
    <property type="entry name" value="DNA REPLICATION-RELATED ELEMENT FACTOR, ISOFORM A"/>
    <property type="match status" value="1"/>
</dbReference>
<dbReference type="GO" id="GO:0005634">
    <property type="term" value="C:nucleus"/>
    <property type="evidence" value="ECO:0007669"/>
    <property type="project" value="TreeGrafter"/>
</dbReference>